<evidence type="ECO:0000313" key="4">
    <source>
        <dbReference type="Proteomes" id="UP000770785"/>
    </source>
</evidence>
<dbReference type="Proteomes" id="UP000770785">
    <property type="component" value="Unassembled WGS sequence"/>
</dbReference>
<accession>A0ABX0XIH7</accession>
<feature type="domain" description="Transposase InsH N-terminal" evidence="1">
    <location>
        <begin position="19"/>
        <end position="109"/>
    </location>
</feature>
<dbReference type="InterPro" id="IPR025668">
    <property type="entry name" value="Tnp_DDE_dom"/>
</dbReference>
<dbReference type="Pfam" id="PF13751">
    <property type="entry name" value="DDE_Tnp_1_6"/>
    <property type="match status" value="1"/>
</dbReference>
<comment type="caution">
    <text evidence="3">The sequence shown here is derived from an EMBL/GenBank/DDBJ whole genome shotgun (WGS) entry which is preliminary data.</text>
</comment>
<keyword evidence="4" id="KW-1185">Reference proteome</keyword>
<evidence type="ECO:0000313" key="3">
    <source>
        <dbReference type="EMBL" id="NJC28532.1"/>
    </source>
</evidence>
<protein>
    <submittedName>
        <fullName evidence="3">Transposase</fullName>
    </submittedName>
</protein>
<name>A0ABX0XIH7_9BACT</name>
<organism evidence="3 4">
    <name type="scientific">Neolewinella antarctica</name>
    <dbReference type="NCBI Taxonomy" id="442734"/>
    <lineage>
        <taxon>Bacteria</taxon>
        <taxon>Pseudomonadati</taxon>
        <taxon>Bacteroidota</taxon>
        <taxon>Saprospiria</taxon>
        <taxon>Saprospirales</taxon>
        <taxon>Lewinellaceae</taxon>
        <taxon>Neolewinella</taxon>
    </lineage>
</organism>
<feature type="domain" description="Transposase DDE" evidence="2">
    <location>
        <begin position="382"/>
        <end position="487"/>
    </location>
</feature>
<evidence type="ECO:0000259" key="2">
    <source>
        <dbReference type="Pfam" id="PF13751"/>
    </source>
</evidence>
<dbReference type="NCBIfam" id="NF033551">
    <property type="entry name" value="transpos_IS1182"/>
    <property type="match status" value="1"/>
</dbReference>
<sequence length="548" mass="62013">MPVKIGQNPAQVSCFPLPLEAKVAPDAEVRVIAAFVDQLDLIQLGFPRVSKMGASAYSTGDLLKLYLYGYLNRVRSSRRLQRECALNIELHWMLRGLQPKYHTIADFRKDHPKQLKAVFREYVLLMKEWDLIAGNRIAGDGTKIRAQNASKKNFTDPKLKRSLERIDRGIAKALKEFATRDEQEDSALKTELQNRAQEKIAALQERRVKYEEMRELLRVHDQTQISLTDPDCRSLVTKGTESLVGYNIQSVVDAEHKVIVHVEATNTTDINALSGLVAAAKETLDLQDGTEVLFDTGYHNTDELGAVEALGMVPYVAERRTVSRGRPDAGYAPEEFTYDEKEDAYTCPNGEQLKSSGKWYQRKTRTRGAVAGAGQSGRQTGGQRYQNYRLSKSVCDACPLREKCLSKSAQEQRRGQTITRQEHAAAVARNRQRLKDHPEIYQQRKAIVEHPFGTIKRHWTGYYTLVKGLEKVDGEYNLIATCYNIRRTMSILGVSELLERLRGRLSSYFASFGLNGRVKVDLAGISGERSGGVVWRRVRLLVRLELCY</sequence>
<reference evidence="3 4" key="1">
    <citation type="submission" date="2020-03" db="EMBL/GenBank/DDBJ databases">
        <title>Genomic Encyclopedia of Type Strains, Phase IV (KMG-IV): sequencing the most valuable type-strain genomes for metagenomic binning, comparative biology and taxonomic classification.</title>
        <authorList>
            <person name="Goeker M."/>
        </authorList>
    </citation>
    <scope>NUCLEOTIDE SEQUENCE [LARGE SCALE GENOMIC DNA]</scope>
    <source>
        <strain evidence="3 4">DSM 105096</strain>
    </source>
</reference>
<proteinExistence type="predicted"/>
<dbReference type="Pfam" id="PF05598">
    <property type="entry name" value="DUF772"/>
    <property type="match status" value="1"/>
</dbReference>
<evidence type="ECO:0000259" key="1">
    <source>
        <dbReference type="Pfam" id="PF05598"/>
    </source>
</evidence>
<dbReference type="RefSeq" id="WP_168040640.1">
    <property type="nucleotide sequence ID" value="NZ_JAATJH010000019.1"/>
</dbReference>
<dbReference type="InterPro" id="IPR008490">
    <property type="entry name" value="Transposase_InsH_N"/>
</dbReference>
<dbReference type="PANTHER" id="PTHR33408:SF2">
    <property type="entry name" value="TRANSPOSASE DDE DOMAIN-CONTAINING PROTEIN"/>
    <property type="match status" value="1"/>
</dbReference>
<gene>
    <name evidence="3" type="ORF">GGR27_004057</name>
</gene>
<dbReference type="InterPro" id="IPR047629">
    <property type="entry name" value="IS1182_transpos"/>
</dbReference>
<dbReference type="PANTHER" id="PTHR33408">
    <property type="entry name" value="TRANSPOSASE"/>
    <property type="match status" value="1"/>
</dbReference>
<dbReference type="EMBL" id="JAATJH010000019">
    <property type="protein sequence ID" value="NJC28532.1"/>
    <property type="molecule type" value="Genomic_DNA"/>
</dbReference>